<name>K9X7Z8_9NOST</name>
<evidence type="ECO:0008006" key="3">
    <source>
        <dbReference type="Google" id="ProtNLM"/>
    </source>
</evidence>
<organism evidence="1 2">
    <name type="scientific">Cylindrospermum stagnale PCC 7417</name>
    <dbReference type="NCBI Taxonomy" id="56107"/>
    <lineage>
        <taxon>Bacteria</taxon>
        <taxon>Bacillati</taxon>
        <taxon>Cyanobacteriota</taxon>
        <taxon>Cyanophyceae</taxon>
        <taxon>Nostocales</taxon>
        <taxon>Nostocaceae</taxon>
        <taxon>Cylindrospermum</taxon>
    </lineage>
</organism>
<protein>
    <recommendedName>
        <fullName evidence="3">ASCH domain-containing protein</fullName>
    </recommendedName>
</protein>
<proteinExistence type="predicted"/>
<keyword evidence="1" id="KW-0614">Plasmid</keyword>
<keyword evidence="2" id="KW-1185">Reference proteome</keyword>
<sequence length="123" mass="14401">MTINLAKKKQIPDPLISGIKTVTRRNWSLKTYQIITSAYDKGKKQHQAWTNCTFVPGAIQMGTITLTHRPYLEQLEDMPEEDVYHEGNLWESKIEFIQMLNFPLDEELCVVRFNFNQNILDNN</sequence>
<accession>K9X7Z8</accession>
<dbReference type="Proteomes" id="UP000010475">
    <property type="component" value="Plasmid pCYLST.01"/>
</dbReference>
<evidence type="ECO:0000313" key="2">
    <source>
        <dbReference type="Proteomes" id="UP000010475"/>
    </source>
</evidence>
<gene>
    <name evidence="1" type="ORF">Cylst_6443</name>
</gene>
<evidence type="ECO:0000313" key="1">
    <source>
        <dbReference type="EMBL" id="AFZ28234.1"/>
    </source>
</evidence>
<dbReference type="EMBL" id="CP003643">
    <property type="protein sequence ID" value="AFZ28234.1"/>
    <property type="molecule type" value="Genomic_DNA"/>
</dbReference>
<dbReference type="KEGG" id="csg:Cylst_6443"/>
<dbReference type="AlphaFoldDB" id="K9X7Z8"/>
<dbReference type="OrthoDB" id="515312at2"/>
<dbReference type="HOGENOM" id="CLU_2011472_0_0_3"/>
<geneLocation type="plasmid" evidence="1 2">
    <name>pCYLST.01</name>
</geneLocation>
<reference evidence="1 2" key="1">
    <citation type="submission" date="2012-06" db="EMBL/GenBank/DDBJ databases">
        <title>Noncontiguous Finished plasmid 1 of genome of Cylindrospermum stagnale PCC 7417.</title>
        <authorList>
            <consortium name="US DOE Joint Genome Institute"/>
            <person name="Gugger M."/>
            <person name="Coursin T."/>
            <person name="Rippka R."/>
            <person name="Tandeau De Marsac N."/>
            <person name="Huntemann M."/>
            <person name="Wei C.-L."/>
            <person name="Han J."/>
            <person name="Detter J.C."/>
            <person name="Han C."/>
            <person name="Tapia R."/>
            <person name="Davenport K."/>
            <person name="Daligault H."/>
            <person name="Erkkila T."/>
            <person name="Gu W."/>
            <person name="Munk A.C.C."/>
            <person name="Teshima H."/>
            <person name="Xu Y."/>
            <person name="Chain P."/>
            <person name="Chen A."/>
            <person name="Krypides N."/>
            <person name="Mavromatis K."/>
            <person name="Markowitz V."/>
            <person name="Szeto E."/>
            <person name="Ivanova N."/>
            <person name="Mikhailova N."/>
            <person name="Ovchinnikova G."/>
            <person name="Pagani I."/>
            <person name="Pati A."/>
            <person name="Goodwin L."/>
            <person name="Peters L."/>
            <person name="Pitluck S."/>
            <person name="Woyke T."/>
            <person name="Kerfeld C."/>
        </authorList>
    </citation>
    <scope>NUCLEOTIDE SEQUENCE [LARGE SCALE GENOMIC DNA]</scope>
    <source>
        <strain evidence="1 2">PCC 7417</strain>
        <plasmid evidence="2">Plasmid pCYLST.01</plasmid>
    </source>
</reference>